<evidence type="ECO:0000313" key="2">
    <source>
        <dbReference type="Proteomes" id="UP001289374"/>
    </source>
</evidence>
<dbReference type="Proteomes" id="UP001289374">
    <property type="component" value="Unassembled WGS sequence"/>
</dbReference>
<organism evidence="1 2">
    <name type="scientific">Sesamum angolense</name>
    <dbReference type="NCBI Taxonomy" id="2727404"/>
    <lineage>
        <taxon>Eukaryota</taxon>
        <taxon>Viridiplantae</taxon>
        <taxon>Streptophyta</taxon>
        <taxon>Embryophyta</taxon>
        <taxon>Tracheophyta</taxon>
        <taxon>Spermatophyta</taxon>
        <taxon>Magnoliopsida</taxon>
        <taxon>eudicotyledons</taxon>
        <taxon>Gunneridae</taxon>
        <taxon>Pentapetalae</taxon>
        <taxon>asterids</taxon>
        <taxon>lamiids</taxon>
        <taxon>Lamiales</taxon>
        <taxon>Pedaliaceae</taxon>
        <taxon>Sesamum</taxon>
    </lineage>
</organism>
<keyword evidence="2" id="KW-1185">Reference proteome</keyword>
<gene>
    <name evidence="1" type="ORF">Sango_2831800</name>
</gene>
<reference evidence="1" key="1">
    <citation type="submission" date="2020-06" db="EMBL/GenBank/DDBJ databases">
        <authorList>
            <person name="Li T."/>
            <person name="Hu X."/>
            <person name="Zhang T."/>
            <person name="Song X."/>
            <person name="Zhang H."/>
            <person name="Dai N."/>
            <person name="Sheng W."/>
            <person name="Hou X."/>
            <person name="Wei L."/>
        </authorList>
    </citation>
    <scope>NUCLEOTIDE SEQUENCE</scope>
    <source>
        <strain evidence="1">K16</strain>
        <tissue evidence="1">Leaf</tissue>
    </source>
</reference>
<dbReference type="AlphaFoldDB" id="A0AAE1T7F3"/>
<comment type="caution">
    <text evidence="1">The sequence shown here is derived from an EMBL/GenBank/DDBJ whole genome shotgun (WGS) entry which is preliminary data.</text>
</comment>
<name>A0AAE1T7F3_9LAMI</name>
<proteinExistence type="predicted"/>
<dbReference type="InterPro" id="IPR004242">
    <property type="entry name" value="Transposase_21"/>
</dbReference>
<dbReference type="EMBL" id="JACGWL010000637">
    <property type="protein sequence ID" value="KAK4382861.1"/>
    <property type="molecule type" value="Genomic_DNA"/>
</dbReference>
<sequence length="271" mass="30613">MDWVQRTIFDVVGLAFSSFNYNQDGVPDNGIRSCSTDSGPSSYYDGSPHDYVSGLADLSHDDDIDLDYCNFCGEARYKPTRERNPNRKKTQYAILRHILIFVEEPEMLDWVCARMGSHPTRERNPNRKKTQCAILSGARNARLGLCTDGSHPTRERNPNRKKTQYAILSGAQNARLEMCMSYEYIFLTMMIHGPSNPKCLIDFDLKLLIEELQNFGHVGVLMQESLKNKTFTMCAMLMWIVNDLPTCEIASQWSIAGVISSTLTATDSSSP</sequence>
<reference evidence="1" key="2">
    <citation type="journal article" date="2024" name="Plant">
        <title>Genomic evolution and insights into agronomic trait innovations of Sesamum species.</title>
        <authorList>
            <person name="Miao H."/>
            <person name="Wang L."/>
            <person name="Qu L."/>
            <person name="Liu H."/>
            <person name="Sun Y."/>
            <person name="Le M."/>
            <person name="Wang Q."/>
            <person name="Wei S."/>
            <person name="Zheng Y."/>
            <person name="Lin W."/>
            <person name="Duan Y."/>
            <person name="Cao H."/>
            <person name="Xiong S."/>
            <person name="Wang X."/>
            <person name="Wei L."/>
            <person name="Li C."/>
            <person name="Ma Q."/>
            <person name="Ju M."/>
            <person name="Zhao R."/>
            <person name="Li G."/>
            <person name="Mu C."/>
            <person name="Tian Q."/>
            <person name="Mei H."/>
            <person name="Zhang T."/>
            <person name="Gao T."/>
            <person name="Zhang H."/>
        </authorList>
    </citation>
    <scope>NUCLEOTIDE SEQUENCE</scope>
    <source>
        <strain evidence="1">K16</strain>
    </source>
</reference>
<protein>
    <submittedName>
        <fullName evidence="1">Uncharacterized protein</fullName>
    </submittedName>
</protein>
<dbReference type="Pfam" id="PF02992">
    <property type="entry name" value="Transposase_21"/>
    <property type="match status" value="1"/>
</dbReference>
<evidence type="ECO:0000313" key="1">
    <source>
        <dbReference type="EMBL" id="KAK4382861.1"/>
    </source>
</evidence>
<accession>A0AAE1T7F3</accession>